<dbReference type="PROSITE" id="PS00411">
    <property type="entry name" value="KINESIN_MOTOR_1"/>
    <property type="match status" value="1"/>
</dbReference>
<dbReference type="PRINTS" id="PR00380">
    <property type="entry name" value="KINESINHEAVY"/>
</dbReference>
<evidence type="ECO:0000256" key="6">
    <source>
        <dbReference type="ARBA" id="ARBA00034488"/>
    </source>
</evidence>
<feature type="non-terminal residue" evidence="10">
    <location>
        <position position="1"/>
    </location>
</feature>
<dbReference type="InterPro" id="IPR001752">
    <property type="entry name" value="Kinesin_motor_dom"/>
</dbReference>
<dbReference type="KEGG" id="cvr:CHLNCDRAFT_10962"/>
<comment type="similarity">
    <text evidence="6">Belongs to the TRAFAC class myosin-kinesin ATPase superfamily. Kinesin family. KIN-12 subfamily.</text>
</comment>
<dbReference type="eggNOG" id="KOG4280">
    <property type="taxonomic scope" value="Eukaryota"/>
</dbReference>
<dbReference type="PANTHER" id="PTHR37739">
    <property type="entry name" value="KINESIN-LIKE PROTEIN KIN-12D"/>
    <property type="match status" value="1"/>
</dbReference>
<dbReference type="PANTHER" id="PTHR37739:SF8">
    <property type="entry name" value="KINESIN-LIKE PROTEIN KIN-12D"/>
    <property type="match status" value="1"/>
</dbReference>
<dbReference type="STRING" id="554065.E1ZIT3"/>
<dbReference type="PROSITE" id="PS50067">
    <property type="entry name" value="KINESIN_MOTOR_2"/>
    <property type="match status" value="1"/>
</dbReference>
<dbReference type="GO" id="GO:0003777">
    <property type="term" value="F:microtubule motor activity"/>
    <property type="evidence" value="ECO:0007669"/>
    <property type="project" value="InterPro"/>
</dbReference>
<dbReference type="RefSeq" id="XP_005846316.1">
    <property type="nucleotide sequence ID" value="XM_005846254.1"/>
</dbReference>
<dbReference type="Gene3D" id="3.40.850.10">
    <property type="entry name" value="Kinesin motor domain"/>
    <property type="match status" value="2"/>
</dbReference>
<reference evidence="10 11" key="1">
    <citation type="journal article" date="2010" name="Plant Cell">
        <title>The Chlorella variabilis NC64A genome reveals adaptation to photosymbiosis, coevolution with viruses, and cryptic sex.</title>
        <authorList>
            <person name="Blanc G."/>
            <person name="Duncan G."/>
            <person name="Agarkova I."/>
            <person name="Borodovsky M."/>
            <person name="Gurnon J."/>
            <person name="Kuo A."/>
            <person name="Lindquist E."/>
            <person name="Lucas S."/>
            <person name="Pangilinan J."/>
            <person name="Polle J."/>
            <person name="Salamov A."/>
            <person name="Terry A."/>
            <person name="Yamada T."/>
            <person name="Dunigan D.D."/>
            <person name="Grigoriev I.V."/>
            <person name="Claverie J.M."/>
            <person name="Van Etten J.L."/>
        </authorList>
    </citation>
    <scope>NUCLEOTIDE SEQUENCE [LARGE SCALE GENOMIC DNA]</scope>
    <source>
        <strain evidence="10 11">NC64A</strain>
    </source>
</reference>
<keyword evidence="5 7" id="KW-0505">Motor protein</keyword>
<dbReference type="SMART" id="SM00129">
    <property type="entry name" value="KISc"/>
    <property type="match status" value="1"/>
</dbReference>
<dbReference type="Pfam" id="PF00225">
    <property type="entry name" value="Kinesin"/>
    <property type="match status" value="2"/>
</dbReference>
<organism evidence="11">
    <name type="scientific">Chlorella variabilis</name>
    <name type="common">Green alga</name>
    <dbReference type="NCBI Taxonomy" id="554065"/>
    <lineage>
        <taxon>Eukaryota</taxon>
        <taxon>Viridiplantae</taxon>
        <taxon>Chlorophyta</taxon>
        <taxon>core chlorophytes</taxon>
        <taxon>Trebouxiophyceae</taxon>
        <taxon>Chlorellales</taxon>
        <taxon>Chlorellaceae</taxon>
        <taxon>Chlorella clade</taxon>
        <taxon>Chlorella</taxon>
    </lineage>
</organism>
<dbReference type="GO" id="GO:0007018">
    <property type="term" value="P:microtubule-based movement"/>
    <property type="evidence" value="ECO:0007669"/>
    <property type="project" value="InterPro"/>
</dbReference>
<gene>
    <name evidence="10" type="ORF">CHLNCDRAFT_10962</name>
</gene>
<dbReference type="GO" id="GO:0005874">
    <property type="term" value="C:microtubule"/>
    <property type="evidence" value="ECO:0007669"/>
    <property type="project" value="UniProtKB-KW"/>
</dbReference>
<feature type="domain" description="Kinesin motor" evidence="9">
    <location>
        <begin position="3"/>
        <end position="284"/>
    </location>
</feature>
<dbReference type="GeneID" id="17353829"/>
<dbReference type="InParanoid" id="E1ZIT3"/>
<dbReference type="EMBL" id="GL433848">
    <property type="protein sequence ID" value="EFN54214.1"/>
    <property type="molecule type" value="Genomic_DNA"/>
</dbReference>
<keyword evidence="4" id="KW-0175">Coiled coil</keyword>
<feature type="non-terminal residue" evidence="10">
    <location>
        <position position="285"/>
    </location>
</feature>
<dbReference type="InterPro" id="IPR019821">
    <property type="entry name" value="Kinesin_motor_CS"/>
</dbReference>
<evidence type="ECO:0000256" key="5">
    <source>
        <dbReference type="ARBA" id="ARBA00023175"/>
    </source>
</evidence>
<proteinExistence type="inferred from homology"/>
<accession>E1ZIT3</accession>
<protein>
    <recommendedName>
        <fullName evidence="8">Kinesin-like protein</fullName>
    </recommendedName>
</protein>
<dbReference type="AlphaFoldDB" id="E1ZIT3"/>
<dbReference type="GO" id="GO:0005524">
    <property type="term" value="F:ATP binding"/>
    <property type="evidence" value="ECO:0007669"/>
    <property type="project" value="UniProtKB-UniRule"/>
</dbReference>
<dbReference type="InterPro" id="IPR044986">
    <property type="entry name" value="KIF15/KIN-12"/>
</dbReference>
<dbReference type="InterPro" id="IPR027417">
    <property type="entry name" value="P-loop_NTPase"/>
</dbReference>
<keyword evidence="3 7" id="KW-0067">ATP-binding</keyword>
<keyword evidence="11" id="KW-1185">Reference proteome</keyword>
<dbReference type="OrthoDB" id="3176171at2759"/>
<evidence type="ECO:0000256" key="8">
    <source>
        <dbReference type="RuleBase" id="RU000394"/>
    </source>
</evidence>
<evidence type="ECO:0000313" key="11">
    <source>
        <dbReference type="Proteomes" id="UP000008141"/>
    </source>
</evidence>
<evidence type="ECO:0000256" key="7">
    <source>
        <dbReference type="PROSITE-ProRule" id="PRU00283"/>
    </source>
</evidence>
<keyword evidence="2 7" id="KW-0547">Nucleotide-binding</keyword>
<evidence type="ECO:0000313" key="10">
    <source>
        <dbReference type="EMBL" id="EFN54214.1"/>
    </source>
</evidence>
<keyword evidence="1 8" id="KW-0493">Microtubule</keyword>
<dbReference type="InterPro" id="IPR036961">
    <property type="entry name" value="Kinesin_motor_dom_sf"/>
</dbReference>
<evidence type="ECO:0000256" key="3">
    <source>
        <dbReference type="ARBA" id="ARBA00022840"/>
    </source>
</evidence>
<dbReference type="SUPFAM" id="SSF52540">
    <property type="entry name" value="P-loop containing nucleoside triphosphate hydrolases"/>
    <property type="match status" value="1"/>
</dbReference>
<dbReference type="GO" id="GO:0008017">
    <property type="term" value="F:microtubule binding"/>
    <property type="evidence" value="ECO:0007669"/>
    <property type="project" value="InterPro"/>
</dbReference>
<dbReference type="Proteomes" id="UP000008141">
    <property type="component" value="Unassembled WGS sequence"/>
</dbReference>
<evidence type="ECO:0000256" key="2">
    <source>
        <dbReference type="ARBA" id="ARBA00022741"/>
    </source>
</evidence>
<sequence length="285" mass="30958">DDSIKVVLRIRPPTGKETAEAACLQHTGVDTLTLLTNPEPTFYTLDHVAGGSQAQAHMHKVVGRPIVDNVLAGFNSTIIAYGQTGSGKTYTMLGELPEEGAHWWRLSQISGIVGSSCRSLECSLRFQPPCAAGDVLRLLTKGAAYRHTATTKMNDTSSRSHMVMTCSLEMRIVEEGAGVVRRRSRLSLVDLAGSERQKAADTQGDRLKEAQAINKSLFTLGQVINKLTEGSAHVPYRESKLTQLLRESLGGNSRTVIIPTVAPCASCFFETQSTLKFACRAKQVR</sequence>
<evidence type="ECO:0000259" key="9">
    <source>
        <dbReference type="PROSITE" id="PS50067"/>
    </source>
</evidence>
<evidence type="ECO:0000256" key="1">
    <source>
        <dbReference type="ARBA" id="ARBA00022701"/>
    </source>
</evidence>
<feature type="binding site" evidence="7">
    <location>
        <begin position="82"/>
        <end position="89"/>
    </location>
    <ligand>
        <name>ATP</name>
        <dbReference type="ChEBI" id="CHEBI:30616"/>
    </ligand>
</feature>
<name>E1ZIT3_CHLVA</name>
<evidence type="ECO:0000256" key="4">
    <source>
        <dbReference type="ARBA" id="ARBA00023054"/>
    </source>
</evidence>